<keyword evidence="7" id="KW-1185">Reference proteome</keyword>
<feature type="active site" description="Proton acceptor" evidence="4">
    <location>
        <position position="202"/>
    </location>
</feature>
<evidence type="ECO:0000256" key="3">
    <source>
        <dbReference type="ARBA" id="ARBA00023315"/>
    </source>
</evidence>
<proteinExistence type="inferred from homology"/>
<dbReference type="RefSeq" id="WP_148127168.1">
    <property type="nucleotide sequence ID" value="NZ_CP018180.1"/>
</dbReference>
<dbReference type="Proteomes" id="UP000324497">
    <property type="component" value="Chromosome"/>
</dbReference>
<dbReference type="GO" id="GO:0008899">
    <property type="term" value="F:homoserine O-succinyltransferase activity"/>
    <property type="evidence" value="ECO:0007669"/>
    <property type="project" value="TreeGrafter"/>
</dbReference>
<sequence length="267" mass="30557">MNQPLQIGILNLMHDKLRTKNELQQVLESTIQPVNLQFFYPRLHYQNRAVPTVVKTQAKPLDLAAVAQLDAFIITGAPLDQLEFGQITYLPELQELFKVLKKVPQRLYLCWGAMVALHELYRIDKQLLPRKLFGVYPQQVLTADPLLAGLKNGFWAPHARYAEANRAQIAAHPQLEITAVNQAGNLFLVRNRLGNETLLFSHLEYQADSLEAEYQREIAAHPERHYQQPETSLAPVFGWQRTQQIFFHNWLNLVATTVKNNGGLIYG</sequence>
<comment type="pathway">
    <text evidence="4">Amino-acid biosynthesis; L-cysteine biosynthesis; L-cysteine from L-serine: step 1/2.</text>
</comment>
<dbReference type="GO" id="GO:0005737">
    <property type="term" value="C:cytoplasm"/>
    <property type="evidence" value="ECO:0007669"/>
    <property type="project" value="UniProtKB-SubCell"/>
</dbReference>
<evidence type="ECO:0000313" key="6">
    <source>
        <dbReference type="EMBL" id="AUJ32936.1"/>
    </source>
</evidence>
<reference evidence="6 7" key="1">
    <citation type="submission" date="2016-11" db="EMBL/GenBank/DDBJ databases">
        <title>Interaction between Lactobacillus species and yeast in water kefir.</title>
        <authorList>
            <person name="Behr J."/>
            <person name="Xu D."/>
            <person name="Vogel R.F."/>
        </authorList>
    </citation>
    <scope>NUCLEOTIDE SEQUENCE [LARGE SCALE GENOMIC DNA]</scope>
    <source>
        <strain evidence="6 7">TMW 1.1827</strain>
    </source>
</reference>
<protein>
    <recommendedName>
        <fullName evidence="4">Serine O-acetyltransferase</fullName>
        <shortName evidence="4">SAT</shortName>
        <ecNumber evidence="4">2.3.1.30</ecNumber>
    </recommendedName>
</protein>
<dbReference type="GO" id="GO:0009001">
    <property type="term" value="F:serine O-acetyltransferase activity"/>
    <property type="evidence" value="ECO:0007669"/>
    <property type="project" value="UniProtKB-UniRule"/>
</dbReference>
<dbReference type="GO" id="GO:0006535">
    <property type="term" value="P:cysteine biosynthetic process from serine"/>
    <property type="evidence" value="ECO:0007669"/>
    <property type="project" value="UniProtKB-UniRule"/>
</dbReference>
<dbReference type="PIRSF" id="PIRSF000450">
    <property type="entry name" value="H_ser_succinyltr"/>
    <property type="match status" value="1"/>
</dbReference>
<accession>A0A3Q8CDP4</accession>
<evidence type="ECO:0000256" key="5">
    <source>
        <dbReference type="PIRSR" id="PIRSR000450-1"/>
    </source>
</evidence>
<dbReference type="InterPro" id="IPR029062">
    <property type="entry name" value="Class_I_gatase-like"/>
</dbReference>
<keyword evidence="4" id="KW-0198">Cysteine biosynthesis</keyword>
<dbReference type="EMBL" id="CP018180">
    <property type="protein sequence ID" value="AUJ32936.1"/>
    <property type="molecule type" value="Genomic_DNA"/>
</dbReference>
<name>A0A3Q8CDP4_9LACO</name>
<feature type="binding site" evidence="4">
    <location>
        <position position="216"/>
    </location>
    <ligand>
        <name>substrate</name>
    </ligand>
</feature>
<dbReference type="Pfam" id="PF04204">
    <property type="entry name" value="HTS"/>
    <property type="match status" value="1"/>
</dbReference>
<keyword evidence="2 4" id="KW-0808">Transferase</keyword>
<comment type="caution">
    <text evidence="4">Lacks conserved residue(s) required for the propagation of feature annotation.</text>
</comment>
<dbReference type="SUPFAM" id="SSF52317">
    <property type="entry name" value="Class I glutamine amidotransferase-like"/>
    <property type="match status" value="1"/>
</dbReference>
<keyword evidence="3 4" id="KW-0012">Acyltransferase</keyword>
<evidence type="ECO:0000256" key="2">
    <source>
        <dbReference type="ARBA" id="ARBA00022679"/>
    </source>
</evidence>
<evidence type="ECO:0000256" key="4">
    <source>
        <dbReference type="HAMAP-Rule" id="MF_00295"/>
    </source>
</evidence>
<gene>
    <name evidence="6" type="ORF">BSQ50_10550</name>
</gene>
<dbReference type="UniPathway" id="UPA00136">
    <property type="reaction ID" value="UER00199"/>
</dbReference>
<keyword evidence="1 4" id="KW-0028">Amino-acid biosynthesis</keyword>
<comment type="function">
    <text evidence="4">Transfers an acetyl group from acetyl-CoA to L-serine, forming acetyl-L-serine.</text>
</comment>
<dbReference type="HAMAP" id="MF_00295">
    <property type="entry name" value="MetA_acyltransf"/>
    <property type="match status" value="1"/>
</dbReference>
<dbReference type="KEGG" id="lng:BSQ50_10550"/>
<dbReference type="PANTHER" id="PTHR20919:SF0">
    <property type="entry name" value="HOMOSERINE O-SUCCINYLTRANSFERASE"/>
    <property type="match status" value="1"/>
</dbReference>
<organism evidence="6 7">
    <name type="scientific">Liquorilactobacillus nagelii</name>
    <dbReference type="NCBI Taxonomy" id="82688"/>
    <lineage>
        <taxon>Bacteria</taxon>
        <taxon>Bacillati</taxon>
        <taxon>Bacillota</taxon>
        <taxon>Bacilli</taxon>
        <taxon>Lactobacillales</taxon>
        <taxon>Lactobacillaceae</taxon>
        <taxon>Liquorilactobacillus</taxon>
    </lineage>
</organism>
<dbReference type="InterPro" id="IPR033752">
    <property type="entry name" value="MetA_family"/>
</dbReference>
<comment type="similarity">
    <text evidence="4">Belongs to the MetA family.</text>
</comment>
<keyword evidence="4" id="KW-0963">Cytoplasm</keyword>
<feature type="binding site" evidence="4">
    <location>
        <position position="131"/>
    </location>
    <ligand>
        <name>substrate</name>
    </ligand>
</feature>
<evidence type="ECO:0000256" key="1">
    <source>
        <dbReference type="ARBA" id="ARBA00022605"/>
    </source>
</evidence>
<comment type="subcellular location">
    <subcellularLocation>
        <location evidence="4">Cytoplasm</location>
    </subcellularLocation>
</comment>
<dbReference type="EC" id="2.3.1.30" evidence="4"/>
<feature type="active site" description="Acyl-thioester intermediate" evidence="4 5">
    <location>
        <position position="110"/>
    </location>
</feature>
<dbReference type="PANTHER" id="PTHR20919">
    <property type="entry name" value="HOMOSERINE O-SUCCINYLTRANSFERASE"/>
    <property type="match status" value="1"/>
</dbReference>
<feature type="site" description="Important for acyl-CoA specificity" evidence="4">
    <location>
        <position position="80"/>
    </location>
</feature>
<dbReference type="AlphaFoldDB" id="A0A3Q8CDP4"/>
<comment type="catalytic activity">
    <reaction evidence="4">
        <text>L-serine + acetyl-CoA = O-acetyl-L-serine + CoA</text>
        <dbReference type="Rhea" id="RHEA:24560"/>
        <dbReference type="ChEBI" id="CHEBI:33384"/>
        <dbReference type="ChEBI" id="CHEBI:57287"/>
        <dbReference type="ChEBI" id="CHEBI:57288"/>
        <dbReference type="ChEBI" id="CHEBI:58340"/>
        <dbReference type="EC" id="2.3.1.30"/>
    </reaction>
</comment>
<feature type="site" description="Important for substrate specificity" evidence="4">
    <location>
        <position position="159"/>
    </location>
</feature>
<evidence type="ECO:0000313" key="7">
    <source>
        <dbReference type="Proteomes" id="UP000324497"/>
    </source>
</evidence>
<dbReference type="Gene3D" id="3.40.50.880">
    <property type="match status" value="1"/>
</dbReference>
<feature type="active site" evidence="4">
    <location>
        <position position="204"/>
    </location>
</feature>